<sequence>MIAQNISALHRQEVEGRKIIITEEAHLHLVWYYDRIFIKPLPEYLLSHRFWTQHFLPEKGEEWIRLQKAARGYLRTYLYLIIHESDFRIAQRLHLVPKQATWETFCTFTAGFKYINDQKVTGRYAYGEIRLTRLNFYTKIFLGRFHYHIINAQYGAYFAQFYGPLIFAFGNLTIILSAMQVFLSYEQLDPHVQMTLRSRMCQGFSIWITISVVGLVVFLIVMLVYKISREWVWTLKRRYEYKKGVN</sequence>
<evidence type="ECO:0000313" key="2">
    <source>
        <dbReference type="EMBL" id="KAK3168445.1"/>
    </source>
</evidence>
<evidence type="ECO:0000256" key="1">
    <source>
        <dbReference type="SAM" id="Phobius"/>
    </source>
</evidence>
<dbReference type="Proteomes" id="UP001276659">
    <property type="component" value="Unassembled WGS sequence"/>
</dbReference>
<dbReference type="AlphaFoldDB" id="A0AAE0DGJ2"/>
<reference evidence="2" key="1">
    <citation type="submission" date="2022-11" db="EMBL/GenBank/DDBJ databases">
        <title>Chromosomal genome sequence assembly and mating type (MAT) locus characterization of the leprose asexual lichenized fungus Lepraria neglecta (Nyl.) Erichsen.</title>
        <authorList>
            <person name="Allen J.L."/>
            <person name="Pfeffer B."/>
        </authorList>
    </citation>
    <scope>NUCLEOTIDE SEQUENCE</scope>
    <source>
        <strain evidence="2">Allen 5258</strain>
    </source>
</reference>
<dbReference type="PANTHER" id="PTHR34414:SF1">
    <property type="entry name" value="SUBTILISIN-LIKE SERINE PROTEASE"/>
    <property type="match status" value="1"/>
</dbReference>
<dbReference type="EMBL" id="JASNWA010000010">
    <property type="protein sequence ID" value="KAK3168445.1"/>
    <property type="molecule type" value="Genomic_DNA"/>
</dbReference>
<dbReference type="InterPro" id="IPR046536">
    <property type="entry name" value="DUF6601"/>
</dbReference>
<gene>
    <name evidence="2" type="ORF">OEA41_004893</name>
</gene>
<organism evidence="2 3">
    <name type="scientific">Lepraria neglecta</name>
    <dbReference type="NCBI Taxonomy" id="209136"/>
    <lineage>
        <taxon>Eukaryota</taxon>
        <taxon>Fungi</taxon>
        <taxon>Dikarya</taxon>
        <taxon>Ascomycota</taxon>
        <taxon>Pezizomycotina</taxon>
        <taxon>Lecanoromycetes</taxon>
        <taxon>OSLEUM clade</taxon>
        <taxon>Lecanoromycetidae</taxon>
        <taxon>Lecanorales</taxon>
        <taxon>Lecanorineae</taxon>
        <taxon>Stereocaulaceae</taxon>
        <taxon>Lepraria</taxon>
    </lineage>
</organism>
<dbReference type="Pfam" id="PF20246">
    <property type="entry name" value="DUF6601"/>
    <property type="match status" value="1"/>
</dbReference>
<keyword evidence="1" id="KW-0472">Membrane</keyword>
<proteinExistence type="predicted"/>
<accession>A0AAE0DGJ2</accession>
<name>A0AAE0DGJ2_9LECA</name>
<keyword evidence="1" id="KW-1133">Transmembrane helix</keyword>
<comment type="caution">
    <text evidence="2">The sequence shown here is derived from an EMBL/GenBank/DDBJ whole genome shotgun (WGS) entry which is preliminary data.</text>
</comment>
<dbReference type="PANTHER" id="PTHR34414">
    <property type="entry name" value="HET DOMAIN-CONTAINING PROTEIN-RELATED"/>
    <property type="match status" value="1"/>
</dbReference>
<keyword evidence="3" id="KW-1185">Reference proteome</keyword>
<protein>
    <submittedName>
        <fullName evidence="2">Uncharacterized protein</fullName>
    </submittedName>
</protein>
<evidence type="ECO:0000313" key="3">
    <source>
        <dbReference type="Proteomes" id="UP001276659"/>
    </source>
</evidence>
<feature type="transmembrane region" description="Helical" evidence="1">
    <location>
        <begin position="204"/>
        <end position="225"/>
    </location>
</feature>
<feature type="transmembrane region" description="Helical" evidence="1">
    <location>
        <begin position="161"/>
        <end position="183"/>
    </location>
</feature>
<keyword evidence="1" id="KW-0812">Transmembrane</keyword>